<dbReference type="Pfam" id="PF00098">
    <property type="entry name" value="zf-CCHC"/>
    <property type="match status" value="1"/>
</dbReference>
<dbReference type="InterPro" id="IPR001878">
    <property type="entry name" value="Znf_CCHC"/>
</dbReference>
<keyword evidence="1" id="KW-0862">Zinc</keyword>
<evidence type="ECO:0000256" key="1">
    <source>
        <dbReference type="PROSITE-ProRule" id="PRU00047"/>
    </source>
</evidence>
<dbReference type="RefSeq" id="XP_038072746.1">
    <property type="nucleotide sequence ID" value="XM_038216818.1"/>
</dbReference>
<proteinExistence type="predicted"/>
<dbReference type="PROSITE" id="PS50158">
    <property type="entry name" value="ZF_CCHC"/>
    <property type="match status" value="1"/>
</dbReference>
<organism evidence="4 5">
    <name type="scientific">Patiria miniata</name>
    <name type="common">Bat star</name>
    <name type="synonym">Asterina miniata</name>
    <dbReference type="NCBI Taxonomy" id="46514"/>
    <lineage>
        <taxon>Eukaryota</taxon>
        <taxon>Metazoa</taxon>
        <taxon>Echinodermata</taxon>
        <taxon>Eleutherozoa</taxon>
        <taxon>Asterozoa</taxon>
        <taxon>Asteroidea</taxon>
        <taxon>Valvatacea</taxon>
        <taxon>Valvatida</taxon>
        <taxon>Asterinidae</taxon>
        <taxon>Patiria</taxon>
    </lineage>
</organism>
<keyword evidence="1" id="KW-0863">Zinc-finger</keyword>
<feature type="region of interest" description="Disordered" evidence="2">
    <location>
        <begin position="344"/>
        <end position="363"/>
    </location>
</feature>
<dbReference type="PANTHER" id="PTHR23095:SF46">
    <property type="entry name" value="GAG PROTEIN"/>
    <property type="match status" value="1"/>
</dbReference>
<dbReference type="Proteomes" id="UP000887568">
    <property type="component" value="Unplaced"/>
</dbReference>
<dbReference type="GO" id="GO:0008270">
    <property type="term" value="F:zinc ion binding"/>
    <property type="evidence" value="ECO:0007669"/>
    <property type="project" value="UniProtKB-KW"/>
</dbReference>
<dbReference type="InterPro" id="IPR048270">
    <property type="entry name" value="PNMA_C"/>
</dbReference>
<feature type="region of interest" description="Disordered" evidence="2">
    <location>
        <begin position="1"/>
        <end position="40"/>
    </location>
</feature>
<evidence type="ECO:0000313" key="5">
    <source>
        <dbReference type="Proteomes" id="UP000887568"/>
    </source>
</evidence>
<dbReference type="SMART" id="SM00343">
    <property type="entry name" value="ZnF_C2HC"/>
    <property type="match status" value="1"/>
</dbReference>
<dbReference type="SUPFAM" id="SSF57756">
    <property type="entry name" value="Retrovirus zinc finger-like domains"/>
    <property type="match status" value="1"/>
</dbReference>
<dbReference type="PANTHER" id="PTHR23095">
    <property type="entry name" value="PARANEOPLASTIC ANTIGEN"/>
    <property type="match status" value="1"/>
</dbReference>
<feature type="domain" description="CCHC-type" evidence="3">
    <location>
        <begin position="320"/>
        <end position="333"/>
    </location>
</feature>
<protein>
    <recommendedName>
        <fullName evidence="3">CCHC-type domain-containing protein</fullName>
    </recommendedName>
</protein>
<name>A0A914B9F7_PATMI</name>
<feature type="region of interest" description="Disordered" evidence="2">
    <location>
        <begin position="280"/>
        <end position="313"/>
    </location>
</feature>
<feature type="compositionally biased region" description="Polar residues" evidence="2">
    <location>
        <begin position="344"/>
        <end position="357"/>
    </location>
</feature>
<dbReference type="EnsemblMetazoa" id="XM_038216818.1">
    <property type="protein sequence ID" value="XP_038072746.1"/>
    <property type="gene ID" value="LOC119741127"/>
</dbReference>
<dbReference type="AlphaFoldDB" id="A0A914B9F7"/>
<dbReference type="GeneID" id="119741127"/>
<evidence type="ECO:0000259" key="3">
    <source>
        <dbReference type="PROSITE" id="PS50158"/>
    </source>
</evidence>
<accession>A0A914B9F7</accession>
<dbReference type="OMA" id="GPWENEA"/>
<feature type="compositionally biased region" description="Basic and acidic residues" evidence="2">
    <location>
        <begin position="1"/>
        <end position="22"/>
    </location>
</feature>
<feature type="compositionally biased region" description="Basic residues" evidence="2">
    <location>
        <begin position="302"/>
        <end position="313"/>
    </location>
</feature>
<dbReference type="OrthoDB" id="115435at2759"/>
<dbReference type="Pfam" id="PF14893">
    <property type="entry name" value="PNMA"/>
    <property type="match status" value="1"/>
</dbReference>
<reference evidence="4" key="1">
    <citation type="submission" date="2022-11" db="UniProtKB">
        <authorList>
            <consortium name="EnsemblMetazoa"/>
        </authorList>
    </citation>
    <scope>IDENTIFICATION</scope>
</reference>
<keyword evidence="1" id="KW-0479">Metal-binding</keyword>
<dbReference type="InterPro" id="IPR036875">
    <property type="entry name" value="Znf_CCHC_sf"/>
</dbReference>
<dbReference type="InterPro" id="IPR026523">
    <property type="entry name" value="PNMA"/>
</dbReference>
<dbReference type="GO" id="GO:0003676">
    <property type="term" value="F:nucleic acid binding"/>
    <property type="evidence" value="ECO:0007669"/>
    <property type="project" value="InterPro"/>
</dbReference>
<evidence type="ECO:0000256" key="2">
    <source>
        <dbReference type="SAM" id="MobiDB-lite"/>
    </source>
</evidence>
<sequence>MSDTEFKDALEDFLKAHGKTTEDLPSTPSKPTTSDQPVPKAVGEAVVKHVVSSSSTHRRRLRLFSGKTPVPSGEFDYESWKRPARQLVEDSNISSSEKLSRVIESLLPPASNIVWALGKEATAEECLDGLEKAYGVTADGDELYLRFSECFQRPVEAASEYLVRLQELLTRVQDTGGVNPDRVDNVRIQQFTRGCLYHEPLLMKLDLKKRPTPPNFVSLLQEVRLEEQREREKEERRVGEQKVATKRVAVAAEASPIPMDDVKQLQEAVALLQQQLAAVQTADHHHGIPANPGQQKSSWSRPHPHNRQVQKPRARHPLICFNCGQQGHRLTECANETNAPLVQQQMASRCKPASTSGNEGGRQ</sequence>
<keyword evidence="5" id="KW-1185">Reference proteome</keyword>
<feature type="compositionally biased region" description="Polar residues" evidence="2">
    <location>
        <begin position="23"/>
        <end position="36"/>
    </location>
</feature>
<evidence type="ECO:0000313" key="4">
    <source>
        <dbReference type="EnsemblMetazoa" id="XP_038072746.1"/>
    </source>
</evidence>